<proteinExistence type="predicted"/>
<dbReference type="PANTHER" id="PTHR13610:SF11">
    <property type="entry name" value="METHYLTRANSFERASE DOMAIN-CONTAINING PROTEIN"/>
    <property type="match status" value="1"/>
</dbReference>
<dbReference type="KEGG" id="mic:Mic7113_5139"/>
<dbReference type="RefSeq" id="WP_015184928.1">
    <property type="nucleotide sequence ID" value="NC_019738.1"/>
</dbReference>
<dbReference type="PANTHER" id="PTHR13610">
    <property type="entry name" value="METHYLTRANSFERASE DOMAIN-CONTAINING PROTEIN"/>
    <property type="match status" value="1"/>
</dbReference>
<dbReference type="SUPFAM" id="SSF53335">
    <property type="entry name" value="S-adenosyl-L-methionine-dependent methyltransferases"/>
    <property type="match status" value="1"/>
</dbReference>
<evidence type="ECO:0000313" key="6">
    <source>
        <dbReference type="EMBL" id="AFZ20795.1"/>
    </source>
</evidence>
<dbReference type="OrthoDB" id="281208at2"/>
<dbReference type="Pfam" id="PF13847">
    <property type="entry name" value="Methyltransf_31"/>
    <property type="match status" value="1"/>
</dbReference>
<dbReference type="GO" id="GO:0016279">
    <property type="term" value="F:protein-lysine N-methyltransferase activity"/>
    <property type="evidence" value="ECO:0007669"/>
    <property type="project" value="InterPro"/>
</dbReference>
<name>K9WK50_9CYAN</name>
<evidence type="ECO:0000256" key="2">
    <source>
        <dbReference type="ARBA" id="ARBA00022679"/>
    </source>
</evidence>
<dbReference type="CDD" id="cd02440">
    <property type="entry name" value="AdoMet_MTases"/>
    <property type="match status" value="1"/>
</dbReference>
<dbReference type="AlphaFoldDB" id="K9WK50"/>
<accession>K9WK50</accession>
<feature type="chain" id="PRO_5003937337" evidence="4">
    <location>
        <begin position="32"/>
        <end position="224"/>
    </location>
</feature>
<evidence type="ECO:0000256" key="4">
    <source>
        <dbReference type="SAM" id="SignalP"/>
    </source>
</evidence>
<reference evidence="6 7" key="1">
    <citation type="submission" date="2012-06" db="EMBL/GenBank/DDBJ databases">
        <title>Finished chromosome of genome of Microcoleus sp. PCC 7113.</title>
        <authorList>
            <consortium name="US DOE Joint Genome Institute"/>
            <person name="Gugger M."/>
            <person name="Coursin T."/>
            <person name="Rippka R."/>
            <person name="Tandeau De Marsac N."/>
            <person name="Huntemann M."/>
            <person name="Wei C.-L."/>
            <person name="Han J."/>
            <person name="Detter J.C."/>
            <person name="Han C."/>
            <person name="Tapia R."/>
            <person name="Chen A."/>
            <person name="Kyrpides N."/>
            <person name="Mavromatis K."/>
            <person name="Markowitz V."/>
            <person name="Szeto E."/>
            <person name="Ivanova N."/>
            <person name="Pagani I."/>
            <person name="Pati A."/>
            <person name="Goodwin L."/>
            <person name="Nordberg H.P."/>
            <person name="Cantor M.N."/>
            <person name="Hua S.X."/>
            <person name="Woyke T."/>
            <person name="Kerfeld C.A."/>
        </authorList>
    </citation>
    <scope>NUCLEOTIDE SEQUENCE [LARGE SCALE GENOMIC DNA]</scope>
    <source>
        <strain evidence="6 7">PCC 7113</strain>
    </source>
</reference>
<dbReference type="EMBL" id="CP003630">
    <property type="protein sequence ID" value="AFZ20795.1"/>
    <property type="molecule type" value="Genomic_DNA"/>
</dbReference>
<dbReference type="Proteomes" id="UP000010471">
    <property type="component" value="Chromosome"/>
</dbReference>
<dbReference type="InterPro" id="IPR025714">
    <property type="entry name" value="Methyltranfer_dom"/>
</dbReference>
<gene>
    <name evidence="6" type="ORF">Mic7113_5139</name>
</gene>
<evidence type="ECO:0000256" key="3">
    <source>
        <dbReference type="ARBA" id="ARBA00022691"/>
    </source>
</evidence>
<dbReference type="InterPro" id="IPR029063">
    <property type="entry name" value="SAM-dependent_MTases_sf"/>
</dbReference>
<dbReference type="HOGENOM" id="CLU_068443_2_0_3"/>
<organism evidence="6 7">
    <name type="scientific">Allocoleopsis franciscana PCC 7113</name>
    <dbReference type="NCBI Taxonomy" id="1173027"/>
    <lineage>
        <taxon>Bacteria</taxon>
        <taxon>Bacillati</taxon>
        <taxon>Cyanobacteriota</taxon>
        <taxon>Cyanophyceae</taxon>
        <taxon>Coleofasciculales</taxon>
        <taxon>Coleofasciculaceae</taxon>
        <taxon>Allocoleopsis</taxon>
        <taxon>Allocoleopsis franciscana</taxon>
    </lineage>
</organism>
<keyword evidence="3" id="KW-0949">S-adenosyl-L-methionine</keyword>
<evidence type="ECO:0000259" key="5">
    <source>
        <dbReference type="Pfam" id="PF13847"/>
    </source>
</evidence>
<keyword evidence="4" id="KW-0732">Signal</keyword>
<feature type="domain" description="Methyltransferase" evidence="5">
    <location>
        <begin position="90"/>
        <end position="199"/>
    </location>
</feature>
<dbReference type="GO" id="GO:0032259">
    <property type="term" value="P:methylation"/>
    <property type="evidence" value="ECO:0007669"/>
    <property type="project" value="UniProtKB-KW"/>
</dbReference>
<dbReference type="eggNOG" id="COG2890">
    <property type="taxonomic scope" value="Bacteria"/>
</dbReference>
<keyword evidence="7" id="KW-1185">Reference proteome</keyword>
<keyword evidence="2" id="KW-0808">Transferase</keyword>
<keyword evidence="1 6" id="KW-0489">Methyltransferase</keyword>
<evidence type="ECO:0000313" key="7">
    <source>
        <dbReference type="Proteomes" id="UP000010471"/>
    </source>
</evidence>
<dbReference type="PATRIC" id="fig|1173027.3.peg.5694"/>
<evidence type="ECO:0000256" key="1">
    <source>
        <dbReference type="ARBA" id="ARBA00022603"/>
    </source>
</evidence>
<feature type="signal peptide" evidence="4">
    <location>
        <begin position="1"/>
        <end position="31"/>
    </location>
</feature>
<dbReference type="PROSITE" id="PS51257">
    <property type="entry name" value="PROKAR_LIPOPROTEIN"/>
    <property type="match status" value="1"/>
</dbReference>
<dbReference type="InterPro" id="IPR026170">
    <property type="entry name" value="FAM173A/B"/>
</dbReference>
<dbReference type="STRING" id="1173027.Mic7113_5139"/>
<protein>
    <submittedName>
        <fullName evidence="6">Putative RNA methylase family UPF0020</fullName>
    </submittedName>
</protein>
<dbReference type="Gene3D" id="3.40.50.150">
    <property type="entry name" value="Vaccinia Virus protein VP39"/>
    <property type="match status" value="1"/>
</dbReference>
<sequence length="224" mass="24558">MQLHRMLLLAATSLSASSVLLTGCAQPSAVAPPTQQPEANVQTPISTANVPTPVAEAPTPQREPDVVYVPTPDEVVEKMLELAKVGKDDVLYDLGSGDGRIPITAAQKFGTQGFGVELRPELIQEANQNAQKAGVSDRVQFLQQDLFQTNISNASVVTLYLLPELNVKLRPMLFEQLKPGTRIVSHDFDMGDWKPEQTVQVQGPNRVHTVYSWVIPEKVPENLR</sequence>